<dbReference type="PRINTS" id="PR00765">
    <property type="entry name" value="CRBOXYPTASEA"/>
</dbReference>
<evidence type="ECO:0000259" key="9">
    <source>
        <dbReference type="PROSITE" id="PS52035"/>
    </source>
</evidence>
<dbReference type="InterPro" id="IPR050753">
    <property type="entry name" value="Peptidase_M14_domain"/>
</dbReference>
<dbReference type="PROSITE" id="PS00133">
    <property type="entry name" value="CARBOXYPEPT_ZN_2"/>
    <property type="match status" value="1"/>
</dbReference>
<dbReference type="PROSITE" id="PS01286">
    <property type="entry name" value="FA58C_2"/>
    <property type="match status" value="1"/>
</dbReference>
<protein>
    <submittedName>
        <fullName evidence="10">Carboxypeptidase X, M14 family member 1</fullName>
    </submittedName>
</protein>
<evidence type="ECO:0000256" key="1">
    <source>
        <dbReference type="ARBA" id="ARBA00001947"/>
    </source>
</evidence>
<organism evidence="10 11">
    <name type="scientific">Eptatretus burgeri</name>
    <name type="common">Inshore hagfish</name>
    <dbReference type="NCBI Taxonomy" id="7764"/>
    <lineage>
        <taxon>Eukaryota</taxon>
        <taxon>Metazoa</taxon>
        <taxon>Chordata</taxon>
        <taxon>Craniata</taxon>
        <taxon>Vertebrata</taxon>
        <taxon>Cyclostomata</taxon>
        <taxon>Myxini</taxon>
        <taxon>Myxiniformes</taxon>
        <taxon>Myxinidae</taxon>
        <taxon>Eptatretinae</taxon>
        <taxon>Eptatretus</taxon>
    </lineage>
</organism>
<dbReference type="InterPro" id="IPR000421">
    <property type="entry name" value="FA58C"/>
</dbReference>
<keyword evidence="3" id="KW-0121">Carboxypeptidase</keyword>
<evidence type="ECO:0000313" key="10">
    <source>
        <dbReference type="Ensembl" id="ENSEBUP00000026595.1"/>
    </source>
</evidence>
<dbReference type="GO" id="GO:0016485">
    <property type="term" value="P:protein processing"/>
    <property type="evidence" value="ECO:0007669"/>
    <property type="project" value="TreeGrafter"/>
</dbReference>
<dbReference type="GeneTree" id="ENSGT00940000156141"/>
<dbReference type="SMART" id="SM00631">
    <property type="entry name" value="Zn_pept"/>
    <property type="match status" value="1"/>
</dbReference>
<evidence type="ECO:0000256" key="4">
    <source>
        <dbReference type="ARBA" id="ARBA00022723"/>
    </source>
</evidence>
<dbReference type="PANTHER" id="PTHR11532">
    <property type="entry name" value="PROTEASE M14 CARBOXYPEPTIDASE"/>
    <property type="match status" value="1"/>
</dbReference>
<dbReference type="OMA" id="DIFSEHE"/>
<keyword evidence="6" id="KW-0378">Hydrolase</keyword>
<dbReference type="PROSITE" id="PS52035">
    <property type="entry name" value="PEPTIDASE_M14"/>
    <property type="match status" value="1"/>
</dbReference>
<dbReference type="Ensembl" id="ENSEBUT00000027171.1">
    <property type="protein sequence ID" value="ENSEBUP00000026595.1"/>
    <property type="gene ID" value="ENSEBUG00000016379.1"/>
</dbReference>
<comment type="similarity">
    <text evidence="2 7">Belongs to the peptidase M14 family.</text>
</comment>
<dbReference type="SUPFAM" id="SSF49785">
    <property type="entry name" value="Galactose-binding domain-like"/>
    <property type="match status" value="1"/>
</dbReference>
<dbReference type="InterPro" id="IPR008979">
    <property type="entry name" value="Galactose-bd-like_sf"/>
</dbReference>
<dbReference type="Gene3D" id="3.40.630.10">
    <property type="entry name" value="Zn peptidases"/>
    <property type="match status" value="1"/>
</dbReference>
<evidence type="ECO:0000256" key="3">
    <source>
        <dbReference type="ARBA" id="ARBA00022645"/>
    </source>
</evidence>
<comment type="cofactor">
    <cofactor evidence="1">
        <name>Zn(2+)</name>
        <dbReference type="ChEBI" id="CHEBI:29105"/>
    </cofactor>
</comment>
<evidence type="ECO:0000256" key="5">
    <source>
        <dbReference type="ARBA" id="ARBA00022833"/>
    </source>
</evidence>
<feature type="domain" description="Peptidase M14" evidence="9">
    <location>
        <begin position="76"/>
        <end position="434"/>
    </location>
</feature>
<dbReference type="Gene3D" id="2.60.120.260">
    <property type="entry name" value="Galactose-binding domain-like"/>
    <property type="match status" value="1"/>
</dbReference>
<dbReference type="PROSITE" id="PS00132">
    <property type="entry name" value="CARBOXYPEPT_ZN_1"/>
    <property type="match status" value="1"/>
</dbReference>
<name>A0A8C4R815_EPTBU</name>
<feature type="active site" description="Proton donor/acceptor" evidence="7">
    <location>
        <position position="404"/>
    </location>
</feature>
<keyword evidence="5" id="KW-0862">Zinc</keyword>
<dbReference type="InterPro" id="IPR000834">
    <property type="entry name" value="Peptidase_M14"/>
</dbReference>
<reference evidence="10" key="1">
    <citation type="submission" date="2025-08" db="UniProtKB">
        <authorList>
            <consortium name="Ensembl"/>
        </authorList>
    </citation>
    <scope>IDENTIFICATION</scope>
</reference>
<dbReference type="GO" id="GO:0005615">
    <property type="term" value="C:extracellular space"/>
    <property type="evidence" value="ECO:0007669"/>
    <property type="project" value="TreeGrafter"/>
</dbReference>
<evidence type="ECO:0000256" key="6">
    <source>
        <dbReference type="ARBA" id="ARBA00023049"/>
    </source>
</evidence>
<dbReference type="Pfam" id="PF00754">
    <property type="entry name" value="F5_F8_type_C"/>
    <property type="match status" value="1"/>
</dbReference>
<dbReference type="PANTHER" id="PTHR11532:SF94">
    <property type="entry name" value="CARBOXYPEPTIDASE D-LIKE"/>
    <property type="match status" value="1"/>
</dbReference>
<evidence type="ECO:0000313" key="11">
    <source>
        <dbReference type="Proteomes" id="UP000694388"/>
    </source>
</evidence>
<dbReference type="PROSITE" id="PS50022">
    <property type="entry name" value="FA58C_3"/>
    <property type="match status" value="1"/>
</dbReference>
<dbReference type="Pfam" id="PF00246">
    <property type="entry name" value="Peptidase_M14"/>
    <property type="match status" value="1"/>
</dbReference>
<dbReference type="AlphaFoldDB" id="A0A8C4R815"/>
<keyword evidence="11" id="KW-1185">Reference proteome</keyword>
<dbReference type="Proteomes" id="UP000694388">
    <property type="component" value="Unplaced"/>
</dbReference>
<accession>A0A8C4R815</accession>
<dbReference type="InterPro" id="IPR057247">
    <property type="entry name" value="CARBOXYPEPT_ZN_2"/>
</dbReference>
<dbReference type="GO" id="GO:0006518">
    <property type="term" value="P:peptide metabolic process"/>
    <property type="evidence" value="ECO:0007669"/>
    <property type="project" value="TreeGrafter"/>
</dbReference>
<dbReference type="SUPFAM" id="SSF53187">
    <property type="entry name" value="Zn-dependent exopeptidases"/>
    <property type="match status" value="1"/>
</dbReference>
<keyword evidence="6" id="KW-0645">Protease</keyword>
<dbReference type="InterPro" id="IPR057246">
    <property type="entry name" value="CARBOXYPEPT_ZN_1"/>
</dbReference>
<evidence type="ECO:0000256" key="7">
    <source>
        <dbReference type="PROSITE-ProRule" id="PRU01379"/>
    </source>
</evidence>
<proteinExistence type="inferred from homology"/>
<keyword evidence="4" id="KW-0479">Metal-binding</keyword>
<evidence type="ECO:0000256" key="2">
    <source>
        <dbReference type="ARBA" id="ARBA00005988"/>
    </source>
</evidence>
<keyword evidence="6" id="KW-0482">Metalloprotease</keyword>
<dbReference type="GO" id="GO:0004181">
    <property type="term" value="F:metallocarboxypeptidase activity"/>
    <property type="evidence" value="ECO:0007669"/>
    <property type="project" value="InterPro"/>
</dbReference>
<reference evidence="10" key="2">
    <citation type="submission" date="2025-09" db="UniProtKB">
        <authorList>
            <consortium name="Ensembl"/>
        </authorList>
    </citation>
    <scope>IDENTIFICATION</scope>
</reference>
<sequence length="492" mass="56819">MFLFLQYFTGNKDQETPVQNIFSNPVVARFIRINPQNWYHNGSLCLRMEVLGCPLKGHWSPAARKEIRSPDRLDFKHHNYKEMRKFMQVIKNECPDIARIYTIGKSYQGRKLYVMEMSDNPGVHEPGEPEFRYVAGMHGNEVLGKELLLNLMQFLCHHYYAGDTHVGFLINNTRIHLLPSMNPDGSEVAYMKVKYKQQTLLFVAFKDSKCMHRYIVVIVCLHVFLFTQGSELSGWALGRWNQQGIDLNHNFADLNSLLWKAEEENKVPHDFPNHHVPVPDWYNTDKALVAPETRAVIAWMEKYPFVLGGSLHGGELVVTYPYDMARDWAPSGLTPTPDNSFFKWLATAYASSHRNMADPHRRMCHYDDFSPGRGTVNGAAWHTVPGSMDDFSYLHTNCFEVTIEQGCDKFPPAVELEEEWENNKQPLLTFMEQVHRGLTGIVHDEEDHVIANAVIVVDGHNHDVRTGLWCHNHFSFHKYFGSYNCILMQNKQ</sequence>
<feature type="domain" description="F5/8 type C" evidence="8">
    <location>
        <begin position="1"/>
        <end position="53"/>
    </location>
</feature>
<dbReference type="GO" id="GO:0008270">
    <property type="term" value="F:zinc ion binding"/>
    <property type="evidence" value="ECO:0007669"/>
    <property type="project" value="InterPro"/>
</dbReference>
<evidence type="ECO:0000259" key="8">
    <source>
        <dbReference type="PROSITE" id="PS50022"/>
    </source>
</evidence>